<dbReference type="AlphaFoldDB" id="A0A1G7A793"/>
<dbReference type="InterPro" id="IPR023299">
    <property type="entry name" value="ATPase_P-typ_cyto_dom_N"/>
</dbReference>
<dbReference type="InterPro" id="IPR027256">
    <property type="entry name" value="P-typ_ATPase_IB"/>
</dbReference>
<gene>
    <name evidence="13" type="ORF">SAMN05421544_10343</name>
</gene>
<dbReference type="InterPro" id="IPR044492">
    <property type="entry name" value="P_typ_ATPase_HD_dom"/>
</dbReference>
<evidence type="ECO:0000256" key="9">
    <source>
        <dbReference type="ARBA" id="ARBA00022989"/>
    </source>
</evidence>
<evidence type="ECO:0000256" key="8">
    <source>
        <dbReference type="ARBA" id="ARBA00022967"/>
    </source>
</evidence>
<dbReference type="Pfam" id="PF00122">
    <property type="entry name" value="E1-E2_ATPase"/>
    <property type="match status" value="1"/>
</dbReference>
<dbReference type="SUPFAM" id="SSF81653">
    <property type="entry name" value="Calcium ATPase, transduction domain A"/>
    <property type="match status" value="1"/>
</dbReference>
<feature type="domain" description="HMA" evidence="12">
    <location>
        <begin position="1"/>
        <end position="65"/>
    </location>
</feature>
<keyword evidence="8" id="KW-1278">Translocase</keyword>
<dbReference type="NCBIfam" id="TIGR01525">
    <property type="entry name" value="ATPase-IB_hvy"/>
    <property type="match status" value="1"/>
</dbReference>
<keyword evidence="5 11" id="KW-0479">Metal-binding</keyword>
<keyword evidence="10 11" id="KW-0472">Membrane</keyword>
<dbReference type="GO" id="GO:0016887">
    <property type="term" value="F:ATP hydrolysis activity"/>
    <property type="evidence" value="ECO:0007669"/>
    <property type="project" value="InterPro"/>
</dbReference>
<sequence>MEKTYRVLGMTCSGCQKKISETLNNIKELTAIVNLEEATVTLKSEKSIDLASINKALKKAGSYILEDPDAPKNTDYIPPQDRVSPSSVYYCPMECEGSKVYFQQGKRCPVCNMYLVPIEERTQAKDTHTHEHHQHKIYTANNTGKYYCPMFCEGDKVYDSNVGCPVCGMDLVQIPIAGEEAKDDNFEILKRNLITAIIFTIPVFILSMGGMFVHYNIDPLLKGWIELALSLPVIFYSGWFLLKRAWVSYKTMNLNMFSLIGLGVAAAFLFSLALLLFPESLPKEFENKVNHYYFESVCVIITLVIIGQVMEAKAHKKTGDAIKKLMSLSPAEAHIVRDNEEHTIPLSEVKKGDILRVKAGEKIPVDGTITEGSALIDESSITGEPIPIEKQVNNKVIAGTLNEKHSFLMKAERVGSETLLAQIIKMVNDAGRSKAQIQKLADKVAKVFVPAVVSISVLTFILWYIFGGESRLSLAVMNAVAVLIVACPCALGLATPMSLMVGIGKGARNGVLIKNAEALEKMNNIDVLITDKTGTLTEGKPTLAEIITAEGFSEQEAIAIAAALNQNDTHPLSKAVIAKAKQQKITISKVHHFESIAGKGITGVINHEKYALVNQAFIDEHHIFTDSIRSKIQCFENQAFTQSFLVKNNTVLALFCFEDLVKSNAKKALNFLNEKNIEVVMMTGDNEAAARAVSEKLGIKYYKSQCMPKDKMDEIKKRQMQGQKVAMTGDGINDAPALAQADIGIAMGTGTDIAIDSADIILLKGDINGITKALKLSRNLIKNIKENLFFAFVYNAVGIPIAAGLLYPIFGILLSPMFAALAMSFSSVSVILNSLRLNKVKLNN</sequence>
<dbReference type="PRINTS" id="PR00943">
    <property type="entry name" value="CUATPASE"/>
</dbReference>
<keyword evidence="9 11" id="KW-1133">Transmembrane helix</keyword>
<dbReference type="Proteomes" id="UP000198517">
    <property type="component" value="Unassembled WGS sequence"/>
</dbReference>
<dbReference type="NCBIfam" id="TIGR01511">
    <property type="entry name" value="ATPase-IB1_Cu"/>
    <property type="match status" value="1"/>
</dbReference>
<keyword evidence="3 11" id="KW-1003">Cell membrane</keyword>
<feature type="transmembrane region" description="Helical" evidence="11">
    <location>
        <begin position="472"/>
        <end position="495"/>
    </location>
</feature>
<dbReference type="Pfam" id="PF00702">
    <property type="entry name" value="Hydrolase"/>
    <property type="match status" value="1"/>
</dbReference>
<dbReference type="PANTHER" id="PTHR43520:SF8">
    <property type="entry name" value="P-TYPE CU(+) TRANSPORTER"/>
    <property type="match status" value="1"/>
</dbReference>
<dbReference type="OrthoDB" id="1521937at2"/>
<dbReference type="Pfam" id="PF19335">
    <property type="entry name" value="HMBD"/>
    <property type="match status" value="2"/>
</dbReference>
<dbReference type="EMBL" id="FNAS01000003">
    <property type="protein sequence ID" value="SDE09746.1"/>
    <property type="molecule type" value="Genomic_DNA"/>
</dbReference>
<evidence type="ECO:0000256" key="11">
    <source>
        <dbReference type="RuleBase" id="RU362081"/>
    </source>
</evidence>
<dbReference type="GO" id="GO:0055070">
    <property type="term" value="P:copper ion homeostasis"/>
    <property type="evidence" value="ECO:0007669"/>
    <property type="project" value="TreeGrafter"/>
</dbReference>
<dbReference type="SUPFAM" id="SSF81665">
    <property type="entry name" value="Calcium ATPase, transmembrane domain M"/>
    <property type="match status" value="1"/>
</dbReference>
<dbReference type="NCBIfam" id="TIGR01494">
    <property type="entry name" value="ATPase_P-type"/>
    <property type="match status" value="1"/>
</dbReference>
<organism evidence="13 14">
    <name type="scientific">Riemerella columbipharyngis</name>
    <dbReference type="NCBI Taxonomy" id="1071918"/>
    <lineage>
        <taxon>Bacteria</taxon>
        <taxon>Pseudomonadati</taxon>
        <taxon>Bacteroidota</taxon>
        <taxon>Flavobacteriia</taxon>
        <taxon>Flavobacteriales</taxon>
        <taxon>Weeksellaceae</taxon>
        <taxon>Riemerella</taxon>
    </lineage>
</organism>
<dbReference type="InterPro" id="IPR023214">
    <property type="entry name" value="HAD_sf"/>
</dbReference>
<dbReference type="InterPro" id="IPR059000">
    <property type="entry name" value="ATPase_P-type_domA"/>
</dbReference>
<dbReference type="RefSeq" id="WP_092735969.1">
    <property type="nucleotide sequence ID" value="NZ_FNAS01000003.1"/>
</dbReference>
<dbReference type="InterPro" id="IPR023298">
    <property type="entry name" value="ATPase_P-typ_TM_dom_sf"/>
</dbReference>
<dbReference type="PANTHER" id="PTHR43520">
    <property type="entry name" value="ATP7, ISOFORM B"/>
    <property type="match status" value="1"/>
</dbReference>
<evidence type="ECO:0000313" key="13">
    <source>
        <dbReference type="EMBL" id="SDE09746.1"/>
    </source>
</evidence>
<dbReference type="PROSITE" id="PS00154">
    <property type="entry name" value="ATPASE_E1_E2"/>
    <property type="match status" value="1"/>
</dbReference>
<dbReference type="SFLD" id="SFLDS00003">
    <property type="entry name" value="Haloacid_Dehalogenase"/>
    <property type="match status" value="1"/>
</dbReference>
<evidence type="ECO:0000256" key="10">
    <source>
        <dbReference type="ARBA" id="ARBA00023136"/>
    </source>
</evidence>
<dbReference type="Gene3D" id="3.30.70.100">
    <property type="match status" value="1"/>
</dbReference>
<dbReference type="PRINTS" id="PR00119">
    <property type="entry name" value="CATATPASE"/>
</dbReference>
<evidence type="ECO:0000256" key="1">
    <source>
        <dbReference type="ARBA" id="ARBA00004651"/>
    </source>
</evidence>
<dbReference type="InterPro" id="IPR036412">
    <property type="entry name" value="HAD-like_sf"/>
</dbReference>
<comment type="subcellular location">
    <subcellularLocation>
        <location evidence="1">Cell membrane</location>
        <topology evidence="1">Multi-pass membrane protein</topology>
    </subcellularLocation>
</comment>
<evidence type="ECO:0000256" key="4">
    <source>
        <dbReference type="ARBA" id="ARBA00022692"/>
    </source>
</evidence>
<accession>A0A1G7A793</accession>
<protein>
    <submittedName>
        <fullName evidence="13">Cu2+-exporting ATPase</fullName>
    </submittedName>
</protein>
<dbReference type="GO" id="GO:0005507">
    <property type="term" value="F:copper ion binding"/>
    <property type="evidence" value="ECO:0007669"/>
    <property type="project" value="TreeGrafter"/>
</dbReference>
<dbReference type="SFLD" id="SFLDF00027">
    <property type="entry name" value="p-type_atpase"/>
    <property type="match status" value="1"/>
</dbReference>
<proteinExistence type="inferred from homology"/>
<evidence type="ECO:0000256" key="2">
    <source>
        <dbReference type="ARBA" id="ARBA00006024"/>
    </source>
</evidence>
<keyword evidence="7 11" id="KW-0067">ATP-binding</keyword>
<feature type="transmembrane region" description="Helical" evidence="11">
    <location>
        <begin position="254"/>
        <end position="277"/>
    </location>
</feature>
<feature type="transmembrane region" description="Helical" evidence="11">
    <location>
        <begin position="292"/>
        <end position="310"/>
    </location>
</feature>
<keyword evidence="6 11" id="KW-0547">Nucleotide-binding</keyword>
<dbReference type="GO" id="GO:0060003">
    <property type="term" value="P:copper ion export"/>
    <property type="evidence" value="ECO:0007669"/>
    <property type="project" value="UniProtKB-ARBA"/>
</dbReference>
<name>A0A1G7A793_9FLAO</name>
<dbReference type="InterPro" id="IPR008250">
    <property type="entry name" value="ATPase_P-typ_transduc_dom_A_sf"/>
</dbReference>
<dbReference type="CDD" id="cd02094">
    <property type="entry name" value="P-type_ATPase_Cu-like"/>
    <property type="match status" value="1"/>
</dbReference>
<dbReference type="SFLD" id="SFLDG00002">
    <property type="entry name" value="C1.7:_P-type_atpase_like"/>
    <property type="match status" value="1"/>
</dbReference>
<comment type="similarity">
    <text evidence="2 11">Belongs to the cation transport ATPase (P-type) (TC 3.A.3) family. Type IB subfamily.</text>
</comment>
<feature type="transmembrane region" description="Helical" evidence="11">
    <location>
        <begin position="816"/>
        <end position="835"/>
    </location>
</feature>
<evidence type="ECO:0000313" key="14">
    <source>
        <dbReference type="Proteomes" id="UP000198517"/>
    </source>
</evidence>
<dbReference type="GO" id="GO:0005524">
    <property type="term" value="F:ATP binding"/>
    <property type="evidence" value="ECO:0007669"/>
    <property type="project" value="UniProtKB-UniRule"/>
</dbReference>
<dbReference type="SUPFAM" id="SSF56784">
    <property type="entry name" value="HAD-like"/>
    <property type="match status" value="1"/>
</dbReference>
<evidence type="ECO:0000259" key="12">
    <source>
        <dbReference type="PROSITE" id="PS50846"/>
    </source>
</evidence>
<evidence type="ECO:0000256" key="3">
    <source>
        <dbReference type="ARBA" id="ARBA00022475"/>
    </source>
</evidence>
<feature type="transmembrane region" description="Helical" evidence="11">
    <location>
        <begin position="447"/>
        <end position="466"/>
    </location>
</feature>
<dbReference type="InterPro" id="IPR036163">
    <property type="entry name" value="HMA_dom_sf"/>
</dbReference>
<feature type="transmembrane region" description="Helical" evidence="11">
    <location>
        <begin position="193"/>
        <end position="217"/>
    </location>
</feature>
<evidence type="ECO:0000256" key="6">
    <source>
        <dbReference type="ARBA" id="ARBA00022741"/>
    </source>
</evidence>
<dbReference type="Gene3D" id="2.70.150.10">
    <property type="entry name" value="Calcium-transporting ATPase, cytoplasmic transduction domain A"/>
    <property type="match status" value="1"/>
</dbReference>
<keyword evidence="14" id="KW-1185">Reference proteome</keyword>
<dbReference type="InterPro" id="IPR001757">
    <property type="entry name" value="P_typ_ATPase"/>
</dbReference>
<dbReference type="Gene3D" id="3.40.50.1000">
    <property type="entry name" value="HAD superfamily/HAD-like"/>
    <property type="match status" value="1"/>
</dbReference>
<dbReference type="PROSITE" id="PS50846">
    <property type="entry name" value="HMA_2"/>
    <property type="match status" value="1"/>
</dbReference>
<evidence type="ECO:0000256" key="7">
    <source>
        <dbReference type="ARBA" id="ARBA00022840"/>
    </source>
</evidence>
<dbReference type="STRING" id="1071918.SAMN05421544_10343"/>
<feature type="transmembrane region" description="Helical" evidence="11">
    <location>
        <begin position="223"/>
        <end position="242"/>
    </location>
</feature>
<dbReference type="Gene3D" id="3.40.1110.10">
    <property type="entry name" value="Calcium-transporting ATPase, cytoplasmic domain N"/>
    <property type="match status" value="1"/>
</dbReference>
<dbReference type="InterPro" id="IPR017969">
    <property type="entry name" value="Heavy-metal-associated_CS"/>
</dbReference>
<dbReference type="PROSITE" id="PS01047">
    <property type="entry name" value="HMA_1"/>
    <property type="match status" value="1"/>
</dbReference>
<dbReference type="GO" id="GO:0043682">
    <property type="term" value="F:P-type divalent copper transporter activity"/>
    <property type="evidence" value="ECO:0007669"/>
    <property type="project" value="TreeGrafter"/>
</dbReference>
<keyword evidence="4 11" id="KW-0812">Transmembrane</keyword>
<dbReference type="InterPro" id="IPR006121">
    <property type="entry name" value="HMA_dom"/>
</dbReference>
<dbReference type="SUPFAM" id="SSF55008">
    <property type="entry name" value="HMA, heavy metal-associated domain"/>
    <property type="match status" value="1"/>
</dbReference>
<dbReference type="CDD" id="cd00371">
    <property type="entry name" value="HMA"/>
    <property type="match status" value="1"/>
</dbReference>
<dbReference type="Pfam" id="PF00403">
    <property type="entry name" value="HMA"/>
    <property type="match status" value="1"/>
</dbReference>
<dbReference type="InterPro" id="IPR018303">
    <property type="entry name" value="ATPase_P-typ_P_site"/>
</dbReference>
<feature type="transmembrane region" description="Helical" evidence="11">
    <location>
        <begin position="788"/>
        <end position="810"/>
    </location>
</feature>
<dbReference type="InterPro" id="IPR045800">
    <property type="entry name" value="HMBD"/>
</dbReference>
<evidence type="ECO:0000256" key="5">
    <source>
        <dbReference type="ARBA" id="ARBA00022723"/>
    </source>
</evidence>
<dbReference type="FunFam" id="2.70.150.10:FF:000020">
    <property type="entry name" value="Copper-exporting P-type ATPase A"/>
    <property type="match status" value="1"/>
</dbReference>
<reference evidence="13 14" key="1">
    <citation type="submission" date="2016-10" db="EMBL/GenBank/DDBJ databases">
        <authorList>
            <person name="de Groot N.N."/>
        </authorList>
    </citation>
    <scope>NUCLEOTIDE SEQUENCE [LARGE SCALE GENOMIC DNA]</scope>
    <source>
        <strain evidence="13 14">DSM 24015</strain>
    </source>
</reference>
<dbReference type="GO" id="GO:0005886">
    <property type="term" value="C:plasma membrane"/>
    <property type="evidence" value="ECO:0007669"/>
    <property type="project" value="UniProtKB-SubCell"/>
</dbReference>